<keyword evidence="1" id="KW-0732">Signal</keyword>
<comment type="caution">
    <text evidence="2">The sequence shown here is derived from an EMBL/GenBank/DDBJ whole genome shotgun (WGS) entry which is preliminary data.</text>
</comment>
<evidence type="ECO:0000256" key="1">
    <source>
        <dbReference type="SAM" id="SignalP"/>
    </source>
</evidence>
<evidence type="ECO:0000313" key="2">
    <source>
        <dbReference type="EMBL" id="KAK0160052.1"/>
    </source>
</evidence>
<protein>
    <submittedName>
        <fullName evidence="2">Uncharacterized protein</fullName>
    </submittedName>
</protein>
<sequence length="81" mass="8950">MLFVLFCIVVHVSDAKPTLDCRGKDLYALDCEKLLHENHCPEGQVKISNNECREVLSDFNCPHGYVKVSSGGCHPLASFGN</sequence>
<feature type="chain" id="PRO_5041428510" evidence="1">
    <location>
        <begin position="16"/>
        <end position="81"/>
    </location>
</feature>
<feature type="signal peptide" evidence="1">
    <location>
        <begin position="1"/>
        <end position="15"/>
    </location>
</feature>
<proteinExistence type="predicted"/>
<organism evidence="2 3">
    <name type="scientific">Microctonus aethiopoides</name>
    <dbReference type="NCBI Taxonomy" id="144406"/>
    <lineage>
        <taxon>Eukaryota</taxon>
        <taxon>Metazoa</taxon>
        <taxon>Ecdysozoa</taxon>
        <taxon>Arthropoda</taxon>
        <taxon>Hexapoda</taxon>
        <taxon>Insecta</taxon>
        <taxon>Pterygota</taxon>
        <taxon>Neoptera</taxon>
        <taxon>Endopterygota</taxon>
        <taxon>Hymenoptera</taxon>
        <taxon>Apocrita</taxon>
        <taxon>Ichneumonoidea</taxon>
        <taxon>Braconidae</taxon>
        <taxon>Euphorinae</taxon>
        <taxon>Microctonus</taxon>
    </lineage>
</organism>
<reference evidence="2" key="2">
    <citation type="submission" date="2023-03" db="EMBL/GenBank/DDBJ databases">
        <authorList>
            <person name="Inwood S.N."/>
            <person name="Skelly J.G."/>
            <person name="Guhlin J."/>
            <person name="Harrop T.W.R."/>
            <person name="Goldson S.G."/>
            <person name="Dearden P.K."/>
        </authorList>
    </citation>
    <scope>NUCLEOTIDE SEQUENCE</scope>
    <source>
        <strain evidence="2">Irish</strain>
        <tissue evidence="2">Whole body</tissue>
    </source>
</reference>
<dbReference type="Proteomes" id="UP001168990">
    <property type="component" value="Unassembled WGS sequence"/>
</dbReference>
<reference evidence="2" key="1">
    <citation type="journal article" date="2023" name="bioRxiv">
        <title>Scaffold-level genome assemblies of two parasitoid biocontrol wasps reveal the parthenogenesis mechanism and an associated novel virus.</title>
        <authorList>
            <person name="Inwood S."/>
            <person name="Skelly J."/>
            <person name="Guhlin J."/>
            <person name="Harrop T."/>
            <person name="Goldson S."/>
            <person name="Dearden P."/>
        </authorList>
    </citation>
    <scope>NUCLEOTIDE SEQUENCE</scope>
    <source>
        <strain evidence="2">Irish</strain>
        <tissue evidence="2">Whole body</tissue>
    </source>
</reference>
<gene>
    <name evidence="2" type="ORF">PV328_007497</name>
</gene>
<dbReference type="EMBL" id="JAQQBS010001423">
    <property type="protein sequence ID" value="KAK0160052.1"/>
    <property type="molecule type" value="Genomic_DNA"/>
</dbReference>
<dbReference type="AlphaFoldDB" id="A0AA39EYM4"/>
<accession>A0AA39EYM4</accession>
<evidence type="ECO:0000313" key="3">
    <source>
        <dbReference type="Proteomes" id="UP001168990"/>
    </source>
</evidence>
<keyword evidence="3" id="KW-1185">Reference proteome</keyword>
<name>A0AA39EYM4_9HYME</name>